<dbReference type="Proteomes" id="UP000027195">
    <property type="component" value="Unassembled WGS sequence"/>
</dbReference>
<keyword evidence="1" id="KW-0802">TPR repeat</keyword>
<dbReference type="SUPFAM" id="SSF48452">
    <property type="entry name" value="TPR-like"/>
    <property type="match status" value="1"/>
</dbReference>
<dbReference type="Gene3D" id="1.25.40.10">
    <property type="entry name" value="Tetratricopeptide repeat domain"/>
    <property type="match status" value="1"/>
</dbReference>
<dbReference type="CDD" id="cd20071">
    <property type="entry name" value="SET_SMYD"/>
    <property type="match status" value="1"/>
</dbReference>
<sequence>MTAASPLPLEFLQRCEVLLRKDAENRKLGPGPSPPFVDGHSLKETALRSRRNFDEQYGEYTHQSSSHVGYRQHHSTFPLQQLKRIAYYDMKVRKTHLGRYLLCATVVPASRAVGIMVCVEDPEGATFQLSIYNFPGTIATPGIVLDTIFPVGSILAVREPTMIVGTDPRDISIRIDSPSDLIFLRPTDTLLRTIKWKNSSRSNGPATRHFDTWKDVGDVHINSRHYLAAAVAYTRALESAPNGFNGYHYWLFRAVAYYRFRHYTAALADATFLSNMPRIPIELQGKAARVAAQCEYSLARYEAAISTFERSRSRDPSGAEEVSNWLKKCRRRIEESRGVYDWASLFVDTKNSGERLDVADYVGPMKVVSMPHRGGGRGVVTTRAVKAGELILVAKPVVSSFPADYRSQHYTYGLNFITREPESPCASDAMSQLIATVAGNPELAPLIYGLYAGPMYPDPPPEYPPAPLADITDRHPLVYEVDIDTEKLQNIYTYNAFVPRPIHLFTNADPNNPPSALYLLPSLFNHACAATANWYNFREVMVIRAIRDLEKGEELTIAYVQGRTAWDRQAALKKHEFTCNCSLCVADRKDGETACGQRSELVEKGNKYSPTTQPTPIVTVRKHLCEVEGTYAPSRGTIRPAASGARQRLARAYEMFMTKKNELVFTVQVISMDIAALEGLGLTVLDKSVAGPININIAHPTGNLDNDIPIDVQGSALLSTEGDLYIKIILQIAHAFQSLSDGDRENRWLQASLRIHDLFYGGSMTLYRTRHMQADGSLVKV</sequence>
<dbReference type="InParanoid" id="A0A067N2F0"/>
<dbReference type="InterPro" id="IPR011990">
    <property type="entry name" value="TPR-like_helical_dom_sf"/>
</dbReference>
<dbReference type="SUPFAM" id="SSF82199">
    <property type="entry name" value="SET domain"/>
    <property type="match status" value="1"/>
</dbReference>
<evidence type="ECO:0000313" key="3">
    <source>
        <dbReference type="EMBL" id="KDQ17931.1"/>
    </source>
</evidence>
<dbReference type="HOGENOM" id="CLU_009043_0_0_1"/>
<keyword evidence="4" id="KW-1185">Reference proteome</keyword>
<gene>
    <name evidence="3" type="ORF">BOTBODRAFT_185344</name>
</gene>
<dbReference type="InterPro" id="IPR019734">
    <property type="entry name" value="TPR_rpt"/>
</dbReference>
<dbReference type="InterPro" id="IPR046341">
    <property type="entry name" value="SET_dom_sf"/>
</dbReference>
<name>A0A067N2F0_BOTB1</name>
<dbReference type="PROSITE" id="PS50005">
    <property type="entry name" value="TPR"/>
    <property type="match status" value="1"/>
</dbReference>
<dbReference type="EMBL" id="KL198022">
    <property type="protein sequence ID" value="KDQ17931.1"/>
    <property type="molecule type" value="Genomic_DNA"/>
</dbReference>
<evidence type="ECO:0000259" key="2">
    <source>
        <dbReference type="PROSITE" id="PS50280"/>
    </source>
</evidence>
<protein>
    <recommendedName>
        <fullName evidence="2">SET domain-containing protein</fullName>
    </recommendedName>
</protein>
<organism evidence="3 4">
    <name type="scientific">Botryobasidium botryosum (strain FD-172 SS1)</name>
    <dbReference type="NCBI Taxonomy" id="930990"/>
    <lineage>
        <taxon>Eukaryota</taxon>
        <taxon>Fungi</taxon>
        <taxon>Dikarya</taxon>
        <taxon>Basidiomycota</taxon>
        <taxon>Agaricomycotina</taxon>
        <taxon>Agaricomycetes</taxon>
        <taxon>Cantharellales</taxon>
        <taxon>Botryobasidiaceae</taxon>
        <taxon>Botryobasidium</taxon>
    </lineage>
</organism>
<reference evidence="4" key="1">
    <citation type="journal article" date="2014" name="Proc. Natl. Acad. Sci. U.S.A.">
        <title>Extensive sampling of basidiomycete genomes demonstrates inadequacy of the white-rot/brown-rot paradigm for wood decay fungi.</title>
        <authorList>
            <person name="Riley R."/>
            <person name="Salamov A.A."/>
            <person name="Brown D.W."/>
            <person name="Nagy L.G."/>
            <person name="Floudas D."/>
            <person name="Held B.W."/>
            <person name="Levasseur A."/>
            <person name="Lombard V."/>
            <person name="Morin E."/>
            <person name="Otillar R."/>
            <person name="Lindquist E.A."/>
            <person name="Sun H."/>
            <person name="LaButti K.M."/>
            <person name="Schmutz J."/>
            <person name="Jabbour D."/>
            <person name="Luo H."/>
            <person name="Baker S.E."/>
            <person name="Pisabarro A.G."/>
            <person name="Walton J.D."/>
            <person name="Blanchette R.A."/>
            <person name="Henrissat B."/>
            <person name="Martin F."/>
            <person name="Cullen D."/>
            <person name="Hibbett D.S."/>
            <person name="Grigoriev I.V."/>
        </authorList>
    </citation>
    <scope>NUCLEOTIDE SEQUENCE [LARGE SCALE GENOMIC DNA]</scope>
    <source>
        <strain evidence="4">FD-172 SS1</strain>
    </source>
</reference>
<feature type="repeat" description="TPR" evidence="1">
    <location>
        <begin position="210"/>
        <end position="243"/>
    </location>
</feature>
<dbReference type="STRING" id="930990.A0A067N2F0"/>
<dbReference type="InterPro" id="IPR001214">
    <property type="entry name" value="SET_dom"/>
</dbReference>
<dbReference type="Gene3D" id="2.170.270.10">
    <property type="entry name" value="SET domain"/>
    <property type="match status" value="1"/>
</dbReference>
<dbReference type="InterPro" id="IPR053209">
    <property type="entry name" value="Gramillin-biosynth_MTr"/>
</dbReference>
<dbReference type="Pfam" id="PF00856">
    <property type="entry name" value="SET"/>
    <property type="match status" value="1"/>
</dbReference>
<dbReference type="OrthoDB" id="5945798at2759"/>
<dbReference type="PANTHER" id="PTHR47643:SF2">
    <property type="entry name" value="TPR DOMAIN PROTEIN (AFU_ORTHOLOGUE AFUA_5G12710)"/>
    <property type="match status" value="1"/>
</dbReference>
<accession>A0A067N2F0</accession>
<proteinExistence type="predicted"/>
<dbReference type="PANTHER" id="PTHR47643">
    <property type="entry name" value="TPR DOMAIN PROTEIN (AFU_ORTHOLOGUE AFUA_5G12710)"/>
    <property type="match status" value="1"/>
</dbReference>
<dbReference type="AlphaFoldDB" id="A0A067N2F0"/>
<evidence type="ECO:0000256" key="1">
    <source>
        <dbReference type="PROSITE-ProRule" id="PRU00339"/>
    </source>
</evidence>
<dbReference type="PROSITE" id="PS50280">
    <property type="entry name" value="SET"/>
    <property type="match status" value="1"/>
</dbReference>
<evidence type="ECO:0000313" key="4">
    <source>
        <dbReference type="Proteomes" id="UP000027195"/>
    </source>
</evidence>
<feature type="domain" description="SET" evidence="2">
    <location>
        <begin position="354"/>
        <end position="560"/>
    </location>
</feature>